<gene>
    <name evidence="2" type="ORF">SAMN06272737_12744</name>
</gene>
<reference evidence="2 3" key="1">
    <citation type="submission" date="2017-06" db="EMBL/GenBank/DDBJ databases">
        <authorList>
            <person name="Kim H.J."/>
            <person name="Triplett B.A."/>
        </authorList>
    </citation>
    <scope>NUCLEOTIDE SEQUENCE [LARGE SCALE GENOMIC DNA]</scope>
    <source>
        <strain evidence="2 3">DSM 44272</strain>
    </source>
</reference>
<dbReference type="InterPro" id="IPR051047">
    <property type="entry name" value="AccD/PCCB"/>
</dbReference>
<dbReference type="InterPro" id="IPR011763">
    <property type="entry name" value="COA_CT_C"/>
</dbReference>
<organism evidence="2 3">
    <name type="scientific">Blastococcus mobilis</name>
    <dbReference type="NCBI Taxonomy" id="1938746"/>
    <lineage>
        <taxon>Bacteria</taxon>
        <taxon>Bacillati</taxon>
        <taxon>Actinomycetota</taxon>
        <taxon>Actinomycetes</taxon>
        <taxon>Geodermatophilales</taxon>
        <taxon>Geodermatophilaceae</taxon>
        <taxon>Blastococcus</taxon>
    </lineage>
</organism>
<dbReference type="GO" id="GO:0016740">
    <property type="term" value="F:transferase activity"/>
    <property type="evidence" value="ECO:0007669"/>
    <property type="project" value="UniProtKB-KW"/>
</dbReference>
<dbReference type="EMBL" id="FZNO01000027">
    <property type="protein sequence ID" value="SNR81149.1"/>
    <property type="molecule type" value="Genomic_DNA"/>
</dbReference>
<accession>A0A238ZDH3</accession>
<dbReference type="Proteomes" id="UP000198403">
    <property type="component" value="Unassembled WGS sequence"/>
</dbReference>
<dbReference type="PROSITE" id="PS50989">
    <property type="entry name" value="COA_CT_CTER"/>
    <property type="match status" value="1"/>
</dbReference>
<sequence>MLPSDAGERCHRVADGHLGLLHEVDFSVAQTCVEAGPSLSCGVVIDVLTEDEAEAVAVARRYVLQILETSHDEYAEHDQRLLRHVVPENRLRVYDVRRAMELVADVGSLLEVRPEFGVGILTAFARIRGRAVGLLANNPQHLGGAIDAPAAEKAARFLQLCGAHALPVVSMVDTPGFMVGPAAEETATVRRFGQLFLAGANLQVPVVAVVLRKGYGLGAMAMTGGDLKAPLETLSWPTGEFGGMGLEGYVRLGYRKELEAIADPAARQRRYQELVDELYEHGKALNIASVHEVDDVIDPADTRWIVSQVLSAARPTERTGRSYIDDW</sequence>
<dbReference type="InterPro" id="IPR029045">
    <property type="entry name" value="ClpP/crotonase-like_dom_sf"/>
</dbReference>
<dbReference type="PANTHER" id="PTHR43842">
    <property type="entry name" value="PROPIONYL-COA CARBOXYLASE BETA CHAIN"/>
    <property type="match status" value="1"/>
</dbReference>
<keyword evidence="3" id="KW-1185">Reference proteome</keyword>
<name>A0A238ZDH3_9ACTN</name>
<dbReference type="Gene3D" id="3.90.226.10">
    <property type="entry name" value="2-enoyl-CoA Hydratase, Chain A, domain 1"/>
    <property type="match status" value="1"/>
</dbReference>
<protein>
    <submittedName>
        <fullName evidence="2">Carboxyl transferase domain-containing protein</fullName>
    </submittedName>
</protein>
<dbReference type="SUPFAM" id="SSF52096">
    <property type="entry name" value="ClpP/crotonase"/>
    <property type="match status" value="1"/>
</dbReference>
<evidence type="ECO:0000313" key="2">
    <source>
        <dbReference type="EMBL" id="SNR81149.1"/>
    </source>
</evidence>
<dbReference type="AlphaFoldDB" id="A0A238ZDH3"/>
<evidence type="ECO:0000259" key="1">
    <source>
        <dbReference type="PROSITE" id="PS50989"/>
    </source>
</evidence>
<dbReference type="InterPro" id="IPR034733">
    <property type="entry name" value="AcCoA_carboxyl_beta"/>
</dbReference>
<dbReference type="PANTHER" id="PTHR43842:SF2">
    <property type="entry name" value="PROPIONYL-COA CARBOXYLASE BETA CHAIN, MITOCHONDRIAL"/>
    <property type="match status" value="1"/>
</dbReference>
<dbReference type="OrthoDB" id="9803706at2"/>
<feature type="domain" description="CoA carboxyltransferase C-terminal" evidence="1">
    <location>
        <begin position="74"/>
        <end position="326"/>
    </location>
</feature>
<dbReference type="Pfam" id="PF01039">
    <property type="entry name" value="Carboxyl_trans"/>
    <property type="match status" value="1"/>
</dbReference>
<proteinExistence type="predicted"/>
<keyword evidence="2" id="KW-0808">Transferase</keyword>
<dbReference type="GO" id="GO:0004658">
    <property type="term" value="F:propionyl-CoA carboxylase activity"/>
    <property type="evidence" value="ECO:0007669"/>
    <property type="project" value="TreeGrafter"/>
</dbReference>
<evidence type="ECO:0000313" key="3">
    <source>
        <dbReference type="Proteomes" id="UP000198403"/>
    </source>
</evidence>
<dbReference type="RefSeq" id="WP_089338320.1">
    <property type="nucleotide sequence ID" value="NZ_FZNO01000027.1"/>
</dbReference>